<evidence type="ECO:0000256" key="3">
    <source>
        <dbReference type="ARBA" id="ARBA00022989"/>
    </source>
</evidence>
<feature type="transmembrane region" description="Helical" evidence="5">
    <location>
        <begin position="467"/>
        <end position="487"/>
    </location>
</feature>
<gene>
    <name evidence="7" type="ORF">K7X08_011603</name>
</gene>
<comment type="caution">
    <text evidence="7">The sequence shown here is derived from an EMBL/GenBank/DDBJ whole genome shotgun (WGS) entry which is preliminary data.</text>
</comment>
<reference evidence="8" key="1">
    <citation type="journal article" date="2023" name="Proc. Natl. Acad. Sci. U.S.A.">
        <title>Genomic and structural basis for evolution of tropane alkaloid biosynthesis.</title>
        <authorList>
            <person name="Wanga Y.-J."/>
            <person name="Taina T."/>
            <person name="Yua J.-Y."/>
            <person name="Lia J."/>
            <person name="Xua B."/>
            <person name="Chenc J."/>
            <person name="D'Auriad J.C."/>
            <person name="Huanga J.-P."/>
            <person name="Huanga S.-X."/>
        </authorList>
    </citation>
    <scope>NUCLEOTIDE SEQUENCE [LARGE SCALE GENOMIC DNA]</scope>
    <source>
        <strain evidence="8">cv. KIB-2019</strain>
    </source>
</reference>
<proteinExistence type="predicted"/>
<evidence type="ECO:0000256" key="1">
    <source>
        <dbReference type="ARBA" id="ARBA00004141"/>
    </source>
</evidence>
<evidence type="ECO:0000256" key="5">
    <source>
        <dbReference type="SAM" id="Phobius"/>
    </source>
</evidence>
<dbReference type="Pfam" id="PF03151">
    <property type="entry name" value="TPT"/>
    <property type="match status" value="1"/>
</dbReference>
<evidence type="ECO:0000256" key="2">
    <source>
        <dbReference type="ARBA" id="ARBA00022692"/>
    </source>
</evidence>
<dbReference type="InterPro" id="IPR004853">
    <property type="entry name" value="Sugar_P_trans_dom"/>
</dbReference>
<dbReference type="OrthoDB" id="417037at2759"/>
<accession>A0A9Q1MQC0</accession>
<dbReference type="GO" id="GO:0016020">
    <property type="term" value="C:membrane"/>
    <property type="evidence" value="ECO:0007669"/>
    <property type="project" value="UniProtKB-SubCell"/>
</dbReference>
<keyword evidence="4 5" id="KW-0472">Membrane</keyword>
<dbReference type="Proteomes" id="UP001152561">
    <property type="component" value="Unassembled WGS sequence"/>
</dbReference>
<evidence type="ECO:0000259" key="6">
    <source>
        <dbReference type="Pfam" id="PF03151"/>
    </source>
</evidence>
<evidence type="ECO:0000313" key="8">
    <source>
        <dbReference type="Proteomes" id="UP001152561"/>
    </source>
</evidence>
<dbReference type="AlphaFoldDB" id="A0A9Q1MQC0"/>
<name>A0A9Q1MQC0_9SOLA</name>
<comment type="subcellular location">
    <subcellularLocation>
        <location evidence="1">Membrane</location>
        <topology evidence="1">Multi-pass membrane protein</topology>
    </subcellularLocation>
</comment>
<feature type="transmembrane region" description="Helical" evidence="5">
    <location>
        <begin position="183"/>
        <end position="203"/>
    </location>
</feature>
<dbReference type="EMBL" id="JAJAGQ010000005">
    <property type="protein sequence ID" value="KAJ8562312.1"/>
    <property type="molecule type" value="Genomic_DNA"/>
</dbReference>
<feature type="transmembrane region" description="Helical" evidence="5">
    <location>
        <begin position="247"/>
        <end position="267"/>
    </location>
</feature>
<keyword evidence="2 5" id="KW-0812">Transmembrane</keyword>
<keyword evidence="3 5" id="KW-1133">Transmembrane helix</keyword>
<feature type="transmembrane region" description="Helical" evidence="5">
    <location>
        <begin position="424"/>
        <end position="447"/>
    </location>
</feature>
<feature type="transmembrane region" description="Helical" evidence="5">
    <location>
        <begin position="215"/>
        <end position="235"/>
    </location>
</feature>
<evidence type="ECO:0000256" key="4">
    <source>
        <dbReference type="ARBA" id="ARBA00023136"/>
    </source>
</evidence>
<evidence type="ECO:0000313" key="7">
    <source>
        <dbReference type="EMBL" id="KAJ8562312.1"/>
    </source>
</evidence>
<dbReference type="InterPro" id="IPR050186">
    <property type="entry name" value="TPT_transporter"/>
</dbReference>
<dbReference type="PANTHER" id="PTHR11132">
    <property type="entry name" value="SOLUTE CARRIER FAMILY 35"/>
    <property type="match status" value="1"/>
</dbReference>
<organism evidence="7 8">
    <name type="scientific">Anisodus acutangulus</name>
    <dbReference type="NCBI Taxonomy" id="402998"/>
    <lineage>
        <taxon>Eukaryota</taxon>
        <taxon>Viridiplantae</taxon>
        <taxon>Streptophyta</taxon>
        <taxon>Embryophyta</taxon>
        <taxon>Tracheophyta</taxon>
        <taxon>Spermatophyta</taxon>
        <taxon>Magnoliopsida</taxon>
        <taxon>eudicotyledons</taxon>
        <taxon>Gunneridae</taxon>
        <taxon>Pentapetalae</taxon>
        <taxon>asterids</taxon>
        <taxon>lamiids</taxon>
        <taxon>Solanales</taxon>
        <taxon>Solanaceae</taxon>
        <taxon>Solanoideae</taxon>
        <taxon>Hyoscyameae</taxon>
        <taxon>Anisodus</taxon>
    </lineage>
</organism>
<feature type="domain" description="Sugar phosphate transporter" evidence="6">
    <location>
        <begin position="26"/>
        <end position="325"/>
    </location>
</feature>
<feature type="transmembrane region" description="Helical" evidence="5">
    <location>
        <begin position="26"/>
        <end position="43"/>
    </location>
</feature>
<keyword evidence="8" id="KW-1185">Reference proteome</keyword>
<sequence length="663" mass="73781">MASSKSESQILPLSVKKSSTAMTKKGVYVVISYMACAVLLVIFNKAALSSYKFPCANVITLFQMLSSSLILYALRYWKIVSFTVQDSHTVVKRTTNDLVPFKTVLHCTPVALSYLLYMLVSMESIRGISVPMYTTLRRTSVIFTMMAEYFLARKKYSSHVVACVGIIMLGAFVAGARDLSFDYYSYTIVFVSNITTAIYLACISSIGESSGLNSFGLMWCNGVICTPILLLWTAYRGDLEATRNFPYLYTAGFQAVIFLSCALAFLLNYSVFLNTTINSALTQTVCGNLKDLFTVGFGWVVFRELPFDLLNIVGQCLSFLGSCLYAYWGCSPLAQCLGNELPAATIFAVDLASAVEVGQSNLVDQMFDEMPHYCSKVFDPGPYAATTIVPAMGHYLAVGHSKEDHFFDECPRRVKSRILVQRELPLLGQELSSPGVLMLTLVAHILFVKSAKRGFTDLYVGIEAAEYLVFIVPSLNLCAIAKLVAYFQLKCKSMSALVLYRQYSISDCRRPESFYSELKILIYMSVLDPLGRIFHYCLTSSEFRFPRIDDYLRVPEDGMTKQGLIESHSWFEDVLATLHFATVPVTEYLLDAAAKHHASLTIANTYFYVLIGGTDGLNITCSVASAAKCFKGTLEWYNLMKLADMATALKCNGYIYNIYNMLG</sequence>
<feature type="transmembrane region" description="Helical" evidence="5">
    <location>
        <begin position="55"/>
        <end position="74"/>
    </location>
</feature>
<feature type="transmembrane region" description="Helical" evidence="5">
    <location>
        <begin position="156"/>
        <end position="177"/>
    </location>
</feature>
<protein>
    <recommendedName>
        <fullName evidence="6">Sugar phosphate transporter domain-containing protein</fullName>
    </recommendedName>
</protein>